<keyword evidence="3" id="KW-1185">Reference proteome</keyword>
<protein>
    <recommendedName>
        <fullName evidence="4">TonB-dependent receptor plug domain-containing protein</fullName>
    </recommendedName>
</protein>
<name>A0ABW5B1D3_9FLAO</name>
<sequence length="272" mass="30976">MKKWIILGIGILGTLSLMAFTDTQHEQIVMSNSQSDEITAIINKDTTEKELEDLQTFFAENGIELIIKKIEYNDKNELTSLSIILKKGNSKSQYSSSSNTPISEIELGYKNDNLYINNSGIFDIAAWRNQSGFSYPQIDMDSLMKKHNFAFNFDFDKDNDSLFFKGNFDVQKLKDQIMKSFTFEEDEDGNFIFNGQQFSPFQNNKSKKFSFIDNPDIEKLIIIDGKEADFETLDNLAKTDKLDEVDFLKPETAVSVYGDKAKDGAIIATTKK</sequence>
<gene>
    <name evidence="2" type="ORF">ACFSJT_14065</name>
</gene>
<dbReference type="Proteomes" id="UP001597344">
    <property type="component" value="Unassembled WGS sequence"/>
</dbReference>
<reference evidence="3" key="1">
    <citation type="journal article" date="2019" name="Int. J. Syst. Evol. Microbiol.">
        <title>The Global Catalogue of Microorganisms (GCM) 10K type strain sequencing project: providing services to taxonomists for standard genome sequencing and annotation.</title>
        <authorList>
            <consortium name="The Broad Institute Genomics Platform"/>
            <consortium name="The Broad Institute Genome Sequencing Center for Infectious Disease"/>
            <person name="Wu L."/>
            <person name="Ma J."/>
        </authorList>
    </citation>
    <scope>NUCLEOTIDE SEQUENCE [LARGE SCALE GENOMIC DNA]</scope>
    <source>
        <strain evidence="3">DT92</strain>
    </source>
</reference>
<keyword evidence="1" id="KW-0732">Signal</keyword>
<evidence type="ECO:0000313" key="2">
    <source>
        <dbReference type="EMBL" id="MFD2187924.1"/>
    </source>
</evidence>
<evidence type="ECO:0000313" key="3">
    <source>
        <dbReference type="Proteomes" id="UP001597344"/>
    </source>
</evidence>
<comment type="caution">
    <text evidence="2">The sequence shown here is derived from an EMBL/GenBank/DDBJ whole genome shotgun (WGS) entry which is preliminary data.</text>
</comment>
<accession>A0ABW5B1D3</accession>
<feature type="signal peptide" evidence="1">
    <location>
        <begin position="1"/>
        <end position="19"/>
    </location>
</feature>
<dbReference type="RefSeq" id="WP_378320927.1">
    <property type="nucleotide sequence ID" value="NZ_JBHUHY010000015.1"/>
</dbReference>
<feature type="chain" id="PRO_5046165689" description="TonB-dependent receptor plug domain-containing protein" evidence="1">
    <location>
        <begin position="20"/>
        <end position="272"/>
    </location>
</feature>
<proteinExistence type="predicted"/>
<evidence type="ECO:0000256" key="1">
    <source>
        <dbReference type="SAM" id="SignalP"/>
    </source>
</evidence>
<organism evidence="2 3">
    <name type="scientific">Aquimarina celericrescens</name>
    <dbReference type="NCBI Taxonomy" id="1964542"/>
    <lineage>
        <taxon>Bacteria</taxon>
        <taxon>Pseudomonadati</taxon>
        <taxon>Bacteroidota</taxon>
        <taxon>Flavobacteriia</taxon>
        <taxon>Flavobacteriales</taxon>
        <taxon>Flavobacteriaceae</taxon>
        <taxon>Aquimarina</taxon>
    </lineage>
</organism>
<evidence type="ECO:0008006" key="4">
    <source>
        <dbReference type="Google" id="ProtNLM"/>
    </source>
</evidence>
<dbReference type="EMBL" id="JBHUHY010000015">
    <property type="protein sequence ID" value="MFD2187924.1"/>
    <property type="molecule type" value="Genomic_DNA"/>
</dbReference>